<dbReference type="GO" id="GO:0005829">
    <property type="term" value="C:cytosol"/>
    <property type="evidence" value="ECO:0007669"/>
    <property type="project" value="TreeGrafter"/>
</dbReference>
<name>A0A921HNN6_9FIRM</name>
<dbReference type="SUPFAM" id="SSF46894">
    <property type="entry name" value="C-terminal effector domain of the bipartite response regulators"/>
    <property type="match status" value="1"/>
</dbReference>
<dbReference type="GO" id="GO:0006355">
    <property type="term" value="P:regulation of DNA-templated transcription"/>
    <property type="evidence" value="ECO:0007669"/>
    <property type="project" value="InterPro"/>
</dbReference>
<reference evidence="10" key="1">
    <citation type="journal article" date="2021" name="PeerJ">
        <title>Extensive microbial diversity within the chicken gut microbiome revealed by metagenomics and culture.</title>
        <authorList>
            <person name="Gilroy R."/>
            <person name="Ravi A."/>
            <person name="Getino M."/>
            <person name="Pursley I."/>
            <person name="Horton D.L."/>
            <person name="Alikhan N.F."/>
            <person name="Baker D."/>
            <person name="Gharbi K."/>
            <person name="Hall N."/>
            <person name="Watson M."/>
            <person name="Adriaenssens E.M."/>
            <person name="Foster-Nyarko E."/>
            <person name="Jarju S."/>
            <person name="Secka A."/>
            <person name="Antonio M."/>
            <person name="Oren A."/>
            <person name="Chaudhuri R.R."/>
            <person name="La Ragione R."/>
            <person name="Hildebrand F."/>
            <person name="Pallen M.J."/>
        </authorList>
    </citation>
    <scope>NUCLEOTIDE SEQUENCE</scope>
    <source>
        <strain evidence="10">7318</strain>
    </source>
</reference>
<keyword evidence="4 7" id="KW-0238">DNA-binding</keyword>
<accession>A0A921HNN6</accession>
<feature type="DNA-binding region" description="OmpR/PhoB-type" evidence="7">
    <location>
        <begin position="125"/>
        <end position="223"/>
    </location>
</feature>
<sequence length="223" mass="24989">MMRLLLAEDEKEMAAAVTAVLQYSGYEVDCVFDGLSAVDMAQKNVYDCMIFDIMMPKMSGVEALKILRRSGDVTPVIMLTAKTELDDRITSLDAGADDYVMKPFSMGELLARIRSIIRRAGTFSPAVLTVGSVKLNVEEQNLSCKNSISLSGKETKLMKFFMLNVDKVLSTKDLFTHVWIDETEVSEDIVWIYISYLREKLEAVNADIEILGEKGESFILTKK</sequence>
<evidence type="ECO:0000259" key="8">
    <source>
        <dbReference type="PROSITE" id="PS50110"/>
    </source>
</evidence>
<dbReference type="PANTHER" id="PTHR48111">
    <property type="entry name" value="REGULATOR OF RPOS"/>
    <property type="match status" value="1"/>
</dbReference>
<evidence type="ECO:0000256" key="1">
    <source>
        <dbReference type="ARBA" id="ARBA00022553"/>
    </source>
</evidence>
<dbReference type="GO" id="GO:0000156">
    <property type="term" value="F:phosphorelay response regulator activity"/>
    <property type="evidence" value="ECO:0007669"/>
    <property type="project" value="TreeGrafter"/>
</dbReference>
<keyword evidence="2" id="KW-0902">Two-component regulatory system</keyword>
<evidence type="ECO:0000313" key="10">
    <source>
        <dbReference type="EMBL" id="HJF85101.1"/>
    </source>
</evidence>
<keyword evidence="5" id="KW-0804">Transcription</keyword>
<keyword evidence="1 6" id="KW-0597">Phosphoprotein</keyword>
<dbReference type="InterPro" id="IPR001867">
    <property type="entry name" value="OmpR/PhoB-type_DNA-bd"/>
</dbReference>
<dbReference type="PROSITE" id="PS51755">
    <property type="entry name" value="OMPR_PHOB"/>
    <property type="match status" value="1"/>
</dbReference>
<evidence type="ECO:0000256" key="4">
    <source>
        <dbReference type="ARBA" id="ARBA00023125"/>
    </source>
</evidence>
<evidence type="ECO:0000256" key="5">
    <source>
        <dbReference type="ARBA" id="ARBA00023163"/>
    </source>
</evidence>
<organism evidence="10 11">
    <name type="scientific">Megamonas hypermegale</name>
    <dbReference type="NCBI Taxonomy" id="158847"/>
    <lineage>
        <taxon>Bacteria</taxon>
        <taxon>Bacillati</taxon>
        <taxon>Bacillota</taxon>
        <taxon>Negativicutes</taxon>
        <taxon>Selenomonadales</taxon>
        <taxon>Selenomonadaceae</taxon>
        <taxon>Megamonas</taxon>
    </lineage>
</organism>
<dbReference type="PANTHER" id="PTHR48111:SF22">
    <property type="entry name" value="REGULATOR OF RPOS"/>
    <property type="match status" value="1"/>
</dbReference>
<evidence type="ECO:0000256" key="6">
    <source>
        <dbReference type="PROSITE-ProRule" id="PRU00169"/>
    </source>
</evidence>
<evidence type="ECO:0000259" key="9">
    <source>
        <dbReference type="PROSITE" id="PS51755"/>
    </source>
</evidence>
<feature type="modified residue" description="4-aspartylphosphate" evidence="6">
    <location>
        <position position="52"/>
    </location>
</feature>
<dbReference type="GO" id="GO:0000976">
    <property type="term" value="F:transcription cis-regulatory region binding"/>
    <property type="evidence" value="ECO:0007669"/>
    <property type="project" value="TreeGrafter"/>
</dbReference>
<dbReference type="SMART" id="SM00862">
    <property type="entry name" value="Trans_reg_C"/>
    <property type="match status" value="1"/>
</dbReference>
<evidence type="ECO:0000256" key="3">
    <source>
        <dbReference type="ARBA" id="ARBA00023015"/>
    </source>
</evidence>
<evidence type="ECO:0000256" key="7">
    <source>
        <dbReference type="PROSITE-ProRule" id="PRU01091"/>
    </source>
</evidence>
<dbReference type="RefSeq" id="WP_303995097.1">
    <property type="nucleotide sequence ID" value="NZ_CASFWR010000011.1"/>
</dbReference>
<dbReference type="EMBL" id="DYVR01000151">
    <property type="protein sequence ID" value="HJF85101.1"/>
    <property type="molecule type" value="Genomic_DNA"/>
</dbReference>
<dbReference type="Gene3D" id="3.40.50.2300">
    <property type="match status" value="1"/>
</dbReference>
<feature type="domain" description="Response regulatory" evidence="8">
    <location>
        <begin position="3"/>
        <end position="117"/>
    </location>
</feature>
<dbReference type="InterPro" id="IPR016032">
    <property type="entry name" value="Sig_transdc_resp-reg_C-effctor"/>
</dbReference>
<dbReference type="Gene3D" id="1.10.10.10">
    <property type="entry name" value="Winged helix-like DNA-binding domain superfamily/Winged helix DNA-binding domain"/>
    <property type="match status" value="1"/>
</dbReference>
<feature type="domain" description="OmpR/PhoB-type" evidence="9">
    <location>
        <begin position="125"/>
        <end position="223"/>
    </location>
</feature>
<dbReference type="InterPro" id="IPR001789">
    <property type="entry name" value="Sig_transdc_resp-reg_receiver"/>
</dbReference>
<proteinExistence type="predicted"/>
<protein>
    <submittedName>
        <fullName evidence="10">Response regulator transcription factor</fullName>
    </submittedName>
</protein>
<keyword evidence="3" id="KW-0805">Transcription regulation</keyword>
<evidence type="ECO:0000313" key="11">
    <source>
        <dbReference type="Proteomes" id="UP000780768"/>
    </source>
</evidence>
<dbReference type="SMART" id="SM00448">
    <property type="entry name" value="REC"/>
    <property type="match status" value="1"/>
</dbReference>
<dbReference type="GO" id="GO:0032993">
    <property type="term" value="C:protein-DNA complex"/>
    <property type="evidence" value="ECO:0007669"/>
    <property type="project" value="TreeGrafter"/>
</dbReference>
<dbReference type="Pfam" id="PF00072">
    <property type="entry name" value="Response_reg"/>
    <property type="match status" value="1"/>
</dbReference>
<dbReference type="InterPro" id="IPR036388">
    <property type="entry name" value="WH-like_DNA-bd_sf"/>
</dbReference>
<dbReference type="InterPro" id="IPR039420">
    <property type="entry name" value="WalR-like"/>
</dbReference>
<dbReference type="InterPro" id="IPR011006">
    <property type="entry name" value="CheY-like_superfamily"/>
</dbReference>
<dbReference type="Pfam" id="PF00486">
    <property type="entry name" value="Trans_reg_C"/>
    <property type="match status" value="1"/>
</dbReference>
<dbReference type="PROSITE" id="PS50110">
    <property type="entry name" value="RESPONSE_REGULATORY"/>
    <property type="match status" value="1"/>
</dbReference>
<dbReference type="Gene3D" id="6.10.250.690">
    <property type="match status" value="1"/>
</dbReference>
<dbReference type="CDD" id="cd00383">
    <property type="entry name" value="trans_reg_C"/>
    <property type="match status" value="1"/>
</dbReference>
<comment type="caution">
    <text evidence="10">The sequence shown here is derived from an EMBL/GenBank/DDBJ whole genome shotgun (WGS) entry which is preliminary data.</text>
</comment>
<reference evidence="10" key="2">
    <citation type="submission" date="2021-09" db="EMBL/GenBank/DDBJ databases">
        <authorList>
            <person name="Gilroy R."/>
        </authorList>
    </citation>
    <scope>NUCLEOTIDE SEQUENCE</scope>
    <source>
        <strain evidence="10">7318</strain>
    </source>
</reference>
<dbReference type="SUPFAM" id="SSF52172">
    <property type="entry name" value="CheY-like"/>
    <property type="match status" value="1"/>
</dbReference>
<evidence type="ECO:0000256" key="2">
    <source>
        <dbReference type="ARBA" id="ARBA00023012"/>
    </source>
</evidence>
<dbReference type="Proteomes" id="UP000780768">
    <property type="component" value="Unassembled WGS sequence"/>
</dbReference>
<dbReference type="AlphaFoldDB" id="A0A921HNN6"/>
<gene>
    <name evidence="10" type="ORF">K8V65_05535</name>
</gene>